<evidence type="ECO:0000313" key="7">
    <source>
        <dbReference type="Proteomes" id="UP000247565"/>
    </source>
</evidence>
<protein>
    <recommendedName>
        <fullName evidence="8">DoxX family protein</fullName>
    </recommendedName>
</protein>
<comment type="subcellular location">
    <subcellularLocation>
        <location evidence="1">Membrane</location>
        <topology evidence="1">Multi-pass membrane protein</topology>
    </subcellularLocation>
</comment>
<dbReference type="EMBL" id="QGLT01000001">
    <property type="protein sequence ID" value="PXZ01545.1"/>
    <property type="molecule type" value="Genomic_DNA"/>
</dbReference>
<reference evidence="6 7" key="1">
    <citation type="submission" date="2018-05" db="EMBL/GenBank/DDBJ databases">
        <title>Reference genomes for bee gut microbiota database.</title>
        <authorList>
            <person name="Ellegaard K.M."/>
        </authorList>
    </citation>
    <scope>NUCLEOTIDE SEQUENCE [LARGE SCALE GENOMIC DNA]</scope>
    <source>
        <strain evidence="6 7">ESL0284</strain>
    </source>
</reference>
<dbReference type="OrthoDB" id="7282865at2"/>
<evidence type="ECO:0000256" key="1">
    <source>
        <dbReference type="ARBA" id="ARBA00004141"/>
    </source>
</evidence>
<keyword evidence="4 5" id="KW-0472">Membrane</keyword>
<accession>A0A318MXL6</accession>
<keyword evidence="7" id="KW-1185">Reference proteome</keyword>
<dbReference type="RefSeq" id="WP_110438064.1">
    <property type="nucleotide sequence ID" value="NZ_CP046393.1"/>
</dbReference>
<proteinExistence type="predicted"/>
<keyword evidence="2 5" id="KW-0812">Transmembrane</keyword>
<name>A0A318MXL6_9PROT</name>
<sequence length="111" mass="11756">MAKCCKKIFKTLVGLGFAACGTSKVLGASIQEKRFSEMNWSQTNMKIVGGLEVAGASMLLCKKTSKLGALTLLAAATCMFAAGLKHKRKQDLALDGVGIFAALSLLRCKKN</sequence>
<evidence type="ECO:0000256" key="3">
    <source>
        <dbReference type="ARBA" id="ARBA00022989"/>
    </source>
</evidence>
<dbReference type="AlphaFoldDB" id="A0A318MXL6"/>
<dbReference type="Pfam" id="PF13564">
    <property type="entry name" value="DoxX_2"/>
    <property type="match status" value="1"/>
</dbReference>
<evidence type="ECO:0000256" key="4">
    <source>
        <dbReference type="ARBA" id="ARBA00023136"/>
    </source>
</evidence>
<evidence type="ECO:0008006" key="8">
    <source>
        <dbReference type="Google" id="ProtNLM"/>
    </source>
</evidence>
<evidence type="ECO:0000313" key="6">
    <source>
        <dbReference type="EMBL" id="PXZ01545.1"/>
    </source>
</evidence>
<dbReference type="Proteomes" id="UP000247565">
    <property type="component" value="Unassembled WGS sequence"/>
</dbReference>
<dbReference type="GO" id="GO:0016020">
    <property type="term" value="C:membrane"/>
    <property type="evidence" value="ECO:0007669"/>
    <property type="project" value="UniProtKB-SubCell"/>
</dbReference>
<organism evidence="6 7">
    <name type="scientific">Commensalibacter melissae</name>
    <dbReference type="NCBI Taxonomy" id="2070537"/>
    <lineage>
        <taxon>Bacteria</taxon>
        <taxon>Pseudomonadati</taxon>
        <taxon>Pseudomonadota</taxon>
        <taxon>Alphaproteobacteria</taxon>
        <taxon>Acetobacterales</taxon>
        <taxon>Acetobacteraceae</taxon>
    </lineage>
</organism>
<feature type="transmembrane region" description="Helical" evidence="5">
    <location>
        <begin position="67"/>
        <end position="84"/>
    </location>
</feature>
<evidence type="ECO:0000256" key="2">
    <source>
        <dbReference type="ARBA" id="ARBA00022692"/>
    </source>
</evidence>
<evidence type="ECO:0000256" key="5">
    <source>
        <dbReference type="SAM" id="Phobius"/>
    </source>
</evidence>
<comment type="caution">
    <text evidence="6">The sequence shown here is derived from an EMBL/GenBank/DDBJ whole genome shotgun (WGS) entry which is preliminary data.</text>
</comment>
<dbReference type="InterPro" id="IPR032808">
    <property type="entry name" value="DoxX"/>
</dbReference>
<keyword evidence="3 5" id="KW-1133">Transmembrane helix</keyword>
<gene>
    <name evidence="6" type="ORF">DK869_00590</name>
</gene>